<keyword evidence="1" id="KW-0233">DNA recombination</keyword>
<dbReference type="Proteomes" id="UP000324800">
    <property type="component" value="Unassembled WGS sequence"/>
</dbReference>
<sequence length="213" mass="24745">MKPIVSRRIKKPKYDKAWNISKLLDFESLKSTDKTQQNVMLHALVLLEAHSTLRGTELASITRDSVTVELDSIKIIVSKKKAKNGGREIVIRPRFDKTICPNVALSNWVNMLNDKFPSKQAMWLNKRNLQASEQGVRDLLRSRIRQAVIRKIYGSNTIRHSDMTEFRKTKFTLQQVSMLIDHPQDRKFQTNTITNPNILSESMMWLIRVCQPR</sequence>
<dbReference type="AlphaFoldDB" id="A0A5J4V5F4"/>
<dbReference type="EMBL" id="SNRW01009563">
    <property type="protein sequence ID" value="KAA6377817.1"/>
    <property type="molecule type" value="Genomic_DNA"/>
</dbReference>
<evidence type="ECO:0000313" key="4">
    <source>
        <dbReference type="Proteomes" id="UP000324800"/>
    </source>
</evidence>
<gene>
    <name evidence="3" type="ORF">EZS28_026655</name>
</gene>
<dbReference type="Gene3D" id="1.10.443.10">
    <property type="entry name" value="Intergrase catalytic core"/>
    <property type="match status" value="1"/>
</dbReference>
<dbReference type="GO" id="GO:0015074">
    <property type="term" value="P:DNA integration"/>
    <property type="evidence" value="ECO:0007669"/>
    <property type="project" value="InterPro"/>
</dbReference>
<evidence type="ECO:0000259" key="2">
    <source>
        <dbReference type="Pfam" id="PF00589"/>
    </source>
</evidence>
<dbReference type="GO" id="GO:0003677">
    <property type="term" value="F:DNA binding"/>
    <property type="evidence" value="ECO:0007669"/>
    <property type="project" value="InterPro"/>
</dbReference>
<accession>A0A5J4V5F4</accession>
<dbReference type="SUPFAM" id="SSF56349">
    <property type="entry name" value="DNA breaking-rejoining enzymes"/>
    <property type="match status" value="1"/>
</dbReference>
<organism evidence="3 4">
    <name type="scientific">Streblomastix strix</name>
    <dbReference type="NCBI Taxonomy" id="222440"/>
    <lineage>
        <taxon>Eukaryota</taxon>
        <taxon>Metamonada</taxon>
        <taxon>Preaxostyla</taxon>
        <taxon>Oxymonadida</taxon>
        <taxon>Streblomastigidae</taxon>
        <taxon>Streblomastix</taxon>
    </lineage>
</organism>
<comment type="caution">
    <text evidence="3">The sequence shown here is derived from an EMBL/GenBank/DDBJ whole genome shotgun (WGS) entry which is preliminary data.</text>
</comment>
<dbReference type="Pfam" id="PF00589">
    <property type="entry name" value="Phage_integrase"/>
    <property type="match status" value="1"/>
</dbReference>
<proteinExistence type="predicted"/>
<dbReference type="InterPro" id="IPR002104">
    <property type="entry name" value="Integrase_catalytic"/>
</dbReference>
<dbReference type="InterPro" id="IPR011010">
    <property type="entry name" value="DNA_brk_join_enz"/>
</dbReference>
<dbReference type="InterPro" id="IPR013762">
    <property type="entry name" value="Integrase-like_cat_sf"/>
</dbReference>
<dbReference type="GO" id="GO:0006310">
    <property type="term" value="P:DNA recombination"/>
    <property type="evidence" value="ECO:0007669"/>
    <property type="project" value="UniProtKB-KW"/>
</dbReference>
<feature type="domain" description="Tyr recombinase" evidence="2">
    <location>
        <begin position="30"/>
        <end position="186"/>
    </location>
</feature>
<evidence type="ECO:0000313" key="3">
    <source>
        <dbReference type="EMBL" id="KAA6377817.1"/>
    </source>
</evidence>
<name>A0A5J4V5F4_9EUKA</name>
<evidence type="ECO:0000256" key="1">
    <source>
        <dbReference type="ARBA" id="ARBA00023172"/>
    </source>
</evidence>
<protein>
    <recommendedName>
        <fullName evidence="2">Tyr recombinase domain-containing protein</fullName>
    </recommendedName>
</protein>
<reference evidence="3 4" key="1">
    <citation type="submission" date="2019-03" db="EMBL/GenBank/DDBJ databases">
        <title>Single cell metagenomics reveals metabolic interactions within the superorganism composed of flagellate Streblomastix strix and complex community of Bacteroidetes bacteria on its surface.</title>
        <authorList>
            <person name="Treitli S.C."/>
            <person name="Kolisko M."/>
            <person name="Husnik F."/>
            <person name="Keeling P."/>
            <person name="Hampl V."/>
        </authorList>
    </citation>
    <scope>NUCLEOTIDE SEQUENCE [LARGE SCALE GENOMIC DNA]</scope>
    <source>
        <strain evidence="3">ST1C</strain>
    </source>
</reference>